<sequence>MGFGMTNTAKAGVRRSRVSKVGTVAAVTAAVVAGMLTGCGHQADPATPAGLEAKDAQALNAGQFSDAGAAARTTLAPQPGSFLAGKASVSTIAATTPENGDVNPYAIWPVTVNVGTLHAGDVLVDNFNNKSNNQGTGTTVVDVHPDKSLTVFAAVPANLPGCPGGVGLTTAMVVLKDGWVLVGSLPTTDGKLGTAGAGCLIELNPTGQVAGTIAGDYLNGPWAAAVDDHGDAATLFVSNTLNGLKDAAGKPVNQGNVVRIGLSQTPTKAPAVTSHTVIADGFAEKEDASALVKGPTGLVLDPAGNLYVGDNLGNRVAVVRSALTRPDSAKTGDTLSADGQLANPLGLDRAPNGDILVANATNGKIVEITPDGKQVGEYYANQDVAQDPPGNGNLFGIAVNQTRDGIYFVNDDSNTLSLLHA</sequence>
<dbReference type="SUPFAM" id="SSF101898">
    <property type="entry name" value="NHL repeat"/>
    <property type="match status" value="1"/>
</dbReference>
<dbReference type="KEGG" id="msar:MSAR_30480"/>
<dbReference type="Gene3D" id="2.120.10.30">
    <property type="entry name" value="TolB, C-terminal domain"/>
    <property type="match status" value="1"/>
</dbReference>
<evidence type="ECO:0000313" key="1">
    <source>
        <dbReference type="EMBL" id="BBY59912.1"/>
    </source>
</evidence>
<dbReference type="AlphaFoldDB" id="A0A7I7SSD6"/>
<evidence type="ECO:0000313" key="2">
    <source>
        <dbReference type="Proteomes" id="UP000466445"/>
    </source>
</evidence>
<dbReference type="Gene3D" id="2.40.10.500">
    <property type="match status" value="1"/>
</dbReference>
<dbReference type="Proteomes" id="UP000466445">
    <property type="component" value="Chromosome"/>
</dbReference>
<dbReference type="EMBL" id="AP022595">
    <property type="protein sequence ID" value="BBY59912.1"/>
    <property type="molecule type" value="Genomic_DNA"/>
</dbReference>
<dbReference type="InterPro" id="IPR011042">
    <property type="entry name" value="6-blade_b-propeller_TolB-like"/>
</dbReference>
<evidence type="ECO:0008006" key="3">
    <source>
        <dbReference type="Google" id="ProtNLM"/>
    </source>
</evidence>
<keyword evidence="2" id="KW-1185">Reference proteome</keyword>
<organism evidence="1 2">
    <name type="scientific">Mycolicibacterium sarraceniae</name>
    <dbReference type="NCBI Taxonomy" id="1534348"/>
    <lineage>
        <taxon>Bacteria</taxon>
        <taxon>Bacillati</taxon>
        <taxon>Actinomycetota</taxon>
        <taxon>Actinomycetes</taxon>
        <taxon>Mycobacteriales</taxon>
        <taxon>Mycobacteriaceae</taxon>
        <taxon>Mycolicibacterium</taxon>
    </lineage>
</organism>
<protein>
    <recommendedName>
        <fullName evidence="3">Gluconolaconase</fullName>
    </recommendedName>
</protein>
<accession>A0A7I7SSD6</accession>
<proteinExistence type="predicted"/>
<name>A0A7I7SSD6_9MYCO</name>
<gene>
    <name evidence="1" type="ORF">MSAR_30480</name>
</gene>
<reference evidence="1 2" key="1">
    <citation type="journal article" date="2019" name="Emerg. Microbes Infect.">
        <title>Comprehensive subspecies identification of 175 nontuberculous mycobacteria species based on 7547 genomic profiles.</title>
        <authorList>
            <person name="Matsumoto Y."/>
            <person name="Kinjo T."/>
            <person name="Motooka D."/>
            <person name="Nabeya D."/>
            <person name="Jung N."/>
            <person name="Uechi K."/>
            <person name="Horii T."/>
            <person name="Iida T."/>
            <person name="Fujita J."/>
            <person name="Nakamura S."/>
        </authorList>
    </citation>
    <scope>NUCLEOTIDE SEQUENCE [LARGE SCALE GENOMIC DNA]</scope>
    <source>
        <strain evidence="1 2">JCM 30395</strain>
    </source>
</reference>